<evidence type="ECO:0000313" key="4">
    <source>
        <dbReference type="Proteomes" id="UP001341840"/>
    </source>
</evidence>
<reference evidence="3 4" key="1">
    <citation type="journal article" date="2023" name="Plants (Basel)">
        <title>Bridging the Gap: Combining Genomics and Transcriptomics Approaches to Understand Stylosanthes scabra, an Orphan Legume from the Brazilian Caatinga.</title>
        <authorList>
            <person name="Ferreira-Neto J.R.C."/>
            <person name="da Silva M.D."/>
            <person name="Binneck E."/>
            <person name="de Melo N.F."/>
            <person name="da Silva R.H."/>
            <person name="de Melo A.L.T.M."/>
            <person name="Pandolfi V."/>
            <person name="Bustamante F.O."/>
            <person name="Brasileiro-Vidal A.C."/>
            <person name="Benko-Iseppon A.M."/>
        </authorList>
    </citation>
    <scope>NUCLEOTIDE SEQUENCE [LARGE SCALE GENOMIC DNA]</scope>
    <source>
        <tissue evidence="3">Leaves</tissue>
    </source>
</reference>
<evidence type="ECO:0000313" key="3">
    <source>
        <dbReference type="EMBL" id="MED6133787.1"/>
    </source>
</evidence>
<feature type="domain" description="C2H2-type" evidence="2">
    <location>
        <begin position="116"/>
        <end position="136"/>
    </location>
</feature>
<dbReference type="PANTHER" id="PTHR47591">
    <property type="entry name" value="ZINC FINGER PROTEIN ZAT2-RELATED"/>
    <property type="match status" value="1"/>
</dbReference>
<gene>
    <name evidence="3" type="ORF">PIB30_031448</name>
</gene>
<evidence type="ECO:0000259" key="2">
    <source>
        <dbReference type="PROSITE" id="PS00028"/>
    </source>
</evidence>
<feature type="region of interest" description="Disordered" evidence="1">
    <location>
        <begin position="1"/>
        <end position="109"/>
    </location>
</feature>
<protein>
    <recommendedName>
        <fullName evidence="2">C2H2-type domain-containing protein</fullName>
    </recommendedName>
</protein>
<comment type="caution">
    <text evidence="3">The sequence shown here is derived from an EMBL/GenBank/DDBJ whole genome shotgun (WGS) entry which is preliminary data.</text>
</comment>
<feature type="compositionally biased region" description="Low complexity" evidence="1">
    <location>
        <begin position="10"/>
        <end position="27"/>
    </location>
</feature>
<dbReference type="InterPro" id="IPR013087">
    <property type="entry name" value="Znf_C2H2_type"/>
</dbReference>
<dbReference type="EMBL" id="JASCZI010060550">
    <property type="protein sequence ID" value="MED6133787.1"/>
    <property type="molecule type" value="Genomic_DNA"/>
</dbReference>
<dbReference type="Proteomes" id="UP001341840">
    <property type="component" value="Unassembled WGS sequence"/>
</dbReference>
<feature type="compositionally biased region" description="Low complexity" evidence="1">
    <location>
        <begin position="74"/>
        <end position="86"/>
    </location>
</feature>
<dbReference type="PANTHER" id="PTHR47591:SF13">
    <property type="entry name" value="OS02G0293900 PROTEIN"/>
    <property type="match status" value="1"/>
</dbReference>
<organism evidence="3 4">
    <name type="scientific">Stylosanthes scabra</name>
    <dbReference type="NCBI Taxonomy" id="79078"/>
    <lineage>
        <taxon>Eukaryota</taxon>
        <taxon>Viridiplantae</taxon>
        <taxon>Streptophyta</taxon>
        <taxon>Embryophyta</taxon>
        <taxon>Tracheophyta</taxon>
        <taxon>Spermatophyta</taxon>
        <taxon>Magnoliopsida</taxon>
        <taxon>eudicotyledons</taxon>
        <taxon>Gunneridae</taxon>
        <taxon>Pentapetalae</taxon>
        <taxon>rosids</taxon>
        <taxon>fabids</taxon>
        <taxon>Fabales</taxon>
        <taxon>Fabaceae</taxon>
        <taxon>Papilionoideae</taxon>
        <taxon>50 kb inversion clade</taxon>
        <taxon>dalbergioids sensu lato</taxon>
        <taxon>Dalbergieae</taxon>
        <taxon>Pterocarpus clade</taxon>
        <taxon>Stylosanthes</taxon>
    </lineage>
</organism>
<proteinExistence type="predicted"/>
<accession>A0ABU6SBQ8</accession>
<keyword evidence="4" id="KW-1185">Reference proteome</keyword>
<feature type="compositionally biased region" description="Pro residues" evidence="1">
    <location>
        <begin position="28"/>
        <end position="39"/>
    </location>
</feature>
<sequence>MEMEMDKNNSSSASASVTTLSPSTPVTEPSPSPPPPQPVAVPSSPIVDEPNNLSDDEEGKSPVVNQTPEEVLADLTTNDGTTTIGGNPPPPPPIPGLKRRRKAPQIKDPPTGAPICPVCNKTFHCWKAAFGHMRTHPDREYRGFFRPPNFSSSLPAPATGQAAGGGEGGATAPVRNRIDLNHVPMVEGVEKIQIVAWFDLNRRPADDRDDYNNMP</sequence>
<dbReference type="PROSITE" id="PS00028">
    <property type="entry name" value="ZINC_FINGER_C2H2_1"/>
    <property type="match status" value="1"/>
</dbReference>
<evidence type="ECO:0000256" key="1">
    <source>
        <dbReference type="SAM" id="MobiDB-lite"/>
    </source>
</evidence>
<name>A0ABU6SBQ8_9FABA</name>